<dbReference type="InterPro" id="IPR029033">
    <property type="entry name" value="His_PPase_superfam"/>
</dbReference>
<evidence type="ECO:0000313" key="1">
    <source>
        <dbReference type="EMBL" id="SDD23233.1"/>
    </source>
</evidence>
<dbReference type="OrthoDB" id="9810154at2"/>
<dbReference type="RefSeq" id="WP_068309065.1">
    <property type="nucleotide sequence ID" value="NZ_DAIOMO010000003.1"/>
</dbReference>
<dbReference type="EMBL" id="FNAK01000001">
    <property type="protein sequence ID" value="SDD23233.1"/>
    <property type="molecule type" value="Genomic_DNA"/>
</dbReference>
<dbReference type="PANTHER" id="PTHR47623:SF1">
    <property type="entry name" value="OS09G0287300 PROTEIN"/>
    <property type="match status" value="1"/>
</dbReference>
<organism evidence="1 2">
    <name type="scientific">Kordiimonas lacus</name>
    <dbReference type="NCBI Taxonomy" id="637679"/>
    <lineage>
        <taxon>Bacteria</taxon>
        <taxon>Pseudomonadati</taxon>
        <taxon>Pseudomonadota</taxon>
        <taxon>Alphaproteobacteria</taxon>
        <taxon>Kordiimonadales</taxon>
        <taxon>Kordiimonadaceae</taxon>
        <taxon>Kordiimonas</taxon>
    </lineage>
</organism>
<dbReference type="STRING" id="637679.GCA_001550055_00799"/>
<accession>A0A1G6T2N8</accession>
<dbReference type="SMART" id="SM00855">
    <property type="entry name" value="PGAM"/>
    <property type="match status" value="1"/>
</dbReference>
<reference evidence="1 2" key="1">
    <citation type="submission" date="2016-10" db="EMBL/GenBank/DDBJ databases">
        <authorList>
            <person name="de Groot N.N."/>
        </authorList>
    </citation>
    <scope>NUCLEOTIDE SEQUENCE [LARGE SCALE GENOMIC DNA]</scope>
    <source>
        <strain evidence="1 2">CGMCC 1.9109</strain>
    </source>
</reference>
<protein>
    <submittedName>
        <fullName evidence="1">Phosphohistidine phosphatase</fullName>
    </submittedName>
</protein>
<gene>
    <name evidence="1" type="ORF">SAMN04488071_0089</name>
</gene>
<dbReference type="Pfam" id="PF00300">
    <property type="entry name" value="His_Phos_1"/>
    <property type="match status" value="1"/>
</dbReference>
<dbReference type="CDD" id="cd07067">
    <property type="entry name" value="HP_PGM_like"/>
    <property type="match status" value="1"/>
</dbReference>
<dbReference type="Gene3D" id="3.40.50.1240">
    <property type="entry name" value="Phosphoglycerate mutase-like"/>
    <property type="match status" value="1"/>
</dbReference>
<keyword evidence="2" id="KW-1185">Reference proteome</keyword>
<name>A0A1G6T2N8_9PROT</name>
<dbReference type="PANTHER" id="PTHR47623">
    <property type="entry name" value="OS09G0287300 PROTEIN"/>
    <property type="match status" value="1"/>
</dbReference>
<proteinExistence type="predicted"/>
<evidence type="ECO:0000313" key="2">
    <source>
        <dbReference type="Proteomes" id="UP000183685"/>
    </source>
</evidence>
<dbReference type="Proteomes" id="UP000183685">
    <property type="component" value="Unassembled WGS sequence"/>
</dbReference>
<dbReference type="SUPFAM" id="SSF53254">
    <property type="entry name" value="Phosphoglycerate mutase-like"/>
    <property type="match status" value="1"/>
</dbReference>
<dbReference type="AlphaFoldDB" id="A0A1G6T2N8"/>
<dbReference type="InterPro" id="IPR013078">
    <property type="entry name" value="His_Pase_superF_clade-1"/>
</dbReference>
<sequence length="170" mass="18605">MAKLFLLRHAKSDWGMGLPDHDRPLNARGQAAAAQMGQWLAKDDTCPKLVICSTAQRTRETLAILTEAGGLSFDVLYEPALYGAGTETIRQIIVTDAGQYESVLLIGHNPGFHDMAFRSAKGGDSELIRRLGAKYPTCTLSILEFDAPCLEQADLESGRLLNFVRPKDLT</sequence>